<sequence>MRSFFIGQLVLTAFGFAHAAKNSESILFTGATIIGWDNSTNLPSITRNGSLLVRGDRIARISDNIPSDTPNDVEVVDVTGQIITPGFIDTHRHGWQTAFKTLGSDTTLAEYFNRYGEFAAASHFNAEDVYWGQLAGIIEALNAGVTTILDHAHHTWSNATALAGLNATIHSGARVFWSYAFHEIPSLNYTVAEQIPNFRDIATSDILKGTNVELGIAYDSWGPNPPPAAKEIANLAKEFDVAAITTHCLSGAWGIDNLPEDLDAFGILNTSIPIIFSHGSFITTKGAQLLRETNQFLSITPESEMHYGHLHPHSYILQDQAALGVDTHFTFSTDILTQARIWLQQARYHFFSGVLSDWRIPRRNPMSAVQAFTLATRSGGLALRRPDLGVLQEGSKADLVVWDAANSPALLGWADPVAAIMLHASVGDVLDVMVNGQFVKRNGSLQVNNYAEIKEKFLQSAARVQDLYRNLPRPTMEGQFNGGGYSYADPLTADTRRGKGTGYGNVTLE</sequence>
<gene>
    <name evidence="1" type="ORF">NM208_g7878</name>
</gene>
<accession>A0ACC1S7N8</accession>
<keyword evidence="2" id="KW-1185">Reference proteome</keyword>
<reference evidence="1" key="1">
    <citation type="submission" date="2022-08" db="EMBL/GenBank/DDBJ databases">
        <title>Genome Sequence of Fusarium decemcellulare.</title>
        <authorList>
            <person name="Buettner E."/>
        </authorList>
    </citation>
    <scope>NUCLEOTIDE SEQUENCE</scope>
    <source>
        <strain evidence="1">Babe19</strain>
    </source>
</reference>
<protein>
    <submittedName>
        <fullName evidence="1">Uncharacterized protein</fullName>
    </submittedName>
</protein>
<organism evidence="1 2">
    <name type="scientific">Fusarium decemcellulare</name>
    <dbReference type="NCBI Taxonomy" id="57161"/>
    <lineage>
        <taxon>Eukaryota</taxon>
        <taxon>Fungi</taxon>
        <taxon>Dikarya</taxon>
        <taxon>Ascomycota</taxon>
        <taxon>Pezizomycotina</taxon>
        <taxon>Sordariomycetes</taxon>
        <taxon>Hypocreomycetidae</taxon>
        <taxon>Hypocreales</taxon>
        <taxon>Nectriaceae</taxon>
        <taxon>Fusarium</taxon>
        <taxon>Fusarium decemcellulare species complex</taxon>
    </lineage>
</organism>
<comment type="caution">
    <text evidence="1">The sequence shown here is derived from an EMBL/GenBank/DDBJ whole genome shotgun (WGS) entry which is preliminary data.</text>
</comment>
<evidence type="ECO:0000313" key="2">
    <source>
        <dbReference type="Proteomes" id="UP001148629"/>
    </source>
</evidence>
<dbReference type="EMBL" id="JANRMS010000846">
    <property type="protein sequence ID" value="KAJ3533675.1"/>
    <property type="molecule type" value="Genomic_DNA"/>
</dbReference>
<dbReference type="Proteomes" id="UP001148629">
    <property type="component" value="Unassembled WGS sequence"/>
</dbReference>
<proteinExistence type="predicted"/>
<name>A0ACC1S7N8_9HYPO</name>
<evidence type="ECO:0000313" key="1">
    <source>
        <dbReference type="EMBL" id="KAJ3533675.1"/>
    </source>
</evidence>